<accession>A0A1C3E5H2</accession>
<evidence type="ECO:0000313" key="6">
    <source>
        <dbReference type="EMBL" id="ODA28505.1"/>
    </source>
</evidence>
<name>A0A1C3E5H2_9PLAN</name>
<keyword evidence="2 4" id="KW-0479">Metal-binding</keyword>
<dbReference type="InterPro" id="IPR009056">
    <property type="entry name" value="Cyt_c-like_dom"/>
</dbReference>
<evidence type="ECO:0000256" key="1">
    <source>
        <dbReference type="ARBA" id="ARBA00022617"/>
    </source>
</evidence>
<evidence type="ECO:0000256" key="3">
    <source>
        <dbReference type="ARBA" id="ARBA00023004"/>
    </source>
</evidence>
<comment type="caution">
    <text evidence="6">The sequence shown here is derived from an EMBL/GenBank/DDBJ whole genome shotgun (WGS) entry which is preliminary data.</text>
</comment>
<keyword evidence="3 4" id="KW-0408">Iron</keyword>
<dbReference type="InterPro" id="IPR011429">
    <property type="entry name" value="Cyt_c_Planctomycete-type"/>
</dbReference>
<organism evidence="6 7">
    <name type="scientific">Planctopirus hydrillae</name>
    <dbReference type="NCBI Taxonomy" id="1841610"/>
    <lineage>
        <taxon>Bacteria</taxon>
        <taxon>Pseudomonadati</taxon>
        <taxon>Planctomycetota</taxon>
        <taxon>Planctomycetia</taxon>
        <taxon>Planctomycetales</taxon>
        <taxon>Planctomycetaceae</taxon>
        <taxon>Planctopirus</taxon>
    </lineage>
</organism>
<evidence type="ECO:0000256" key="2">
    <source>
        <dbReference type="ARBA" id="ARBA00022723"/>
    </source>
</evidence>
<dbReference type="InterPro" id="IPR036909">
    <property type="entry name" value="Cyt_c-like_dom_sf"/>
</dbReference>
<feature type="domain" description="Cytochrome c" evidence="5">
    <location>
        <begin position="53"/>
        <end position="146"/>
    </location>
</feature>
<proteinExistence type="predicted"/>
<dbReference type="EMBL" id="LYDR01000152">
    <property type="protein sequence ID" value="ODA28505.1"/>
    <property type="molecule type" value="Genomic_DNA"/>
</dbReference>
<keyword evidence="7" id="KW-1185">Reference proteome</keyword>
<evidence type="ECO:0000259" key="5">
    <source>
        <dbReference type="PROSITE" id="PS51007"/>
    </source>
</evidence>
<dbReference type="OrthoDB" id="127107at2"/>
<dbReference type="STRING" id="1841610.A6X21_12395"/>
<dbReference type="InterPro" id="IPR022655">
    <property type="entry name" value="DUF1553"/>
</dbReference>
<dbReference type="Pfam" id="PF07587">
    <property type="entry name" value="PSD1"/>
    <property type="match status" value="1"/>
</dbReference>
<dbReference type="Pfam" id="PF07583">
    <property type="entry name" value="PSCyt2"/>
    <property type="match status" value="1"/>
</dbReference>
<dbReference type="GO" id="GO:0009055">
    <property type="term" value="F:electron transfer activity"/>
    <property type="evidence" value="ECO:0007669"/>
    <property type="project" value="InterPro"/>
</dbReference>
<reference evidence="6 7" key="1">
    <citation type="submission" date="2016-05" db="EMBL/GenBank/DDBJ databases">
        <title>Genomic and physiological characterization of Planctopirus sp. isolated from fresh water lake.</title>
        <authorList>
            <person name="Subhash Y."/>
            <person name="Ramana C."/>
        </authorList>
    </citation>
    <scope>NUCLEOTIDE SEQUENCE [LARGE SCALE GENOMIC DNA]</scope>
    <source>
        <strain evidence="6 7">JC280</strain>
    </source>
</reference>
<dbReference type="GO" id="GO:0020037">
    <property type="term" value="F:heme binding"/>
    <property type="evidence" value="ECO:0007669"/>
    <property type="project" value="InterPro"/>
</dbReference>
<dbReference type="SUPFAM" id="SSF46626">
    <property type="entry name" value="Cytochrome c"/>
    <property type="match status" value="1"/>
</dbReference>
<protein>
    <recommendedName>
        <fullName evidence="5">Cytochrome c domain-containing protein</fullName>
    </recommendedName>
</protein>
<evidence type="ECO:0000256" key="4">
    <source>
        <dbReference type="PROSITE-ProRule" id="PRU00433"/>
    </source>
</evidence>
<feature type="domain" description="Cytochrome c" evidence="5">
    <location>
        <begin position="318"/>
        <end position="464"/>
    </location>
</feature>
<gene>
    <name evidence="6" type="ORF">A6X21_12395</name>
</gene>
<dbReference type="PANTHER" id="PTHR35889">
    <property type="entry name" value="CYCLOINULO-OLIGOSACCHARIDE FRUCTANOTRANSFERASE-RELATED"/>
    <property type="match status" value="1"/>
</dbReference>
<dbReference type="GO" id="GO:0046872">
    <property type="term" value="F:metal ion binding"/>
    <property type="evidence" value="ECO:0007669"/>
    <property type="project" value="UniProtKB-KW"/>
</dbReference>
<dbReference type="AlphaFoldDB" id="A0A1C3E5H2"/>
<dbReference type="Proteomes" id="UP000094828">
    <property type="component" value="Unassembled WGS sequence"/>
</dbReference>
<keyword evidence="1 4" id="KW-0349">Heme</keyword>
<dbReference type="PROSITE" id="PS51007">
    <property type="entry name" value="CYTC"/>
    <property type="match status" value="2"/>
</dbReference>
<dbReference type="Gene3D" id="2.60.120.260">
    <property type="entry name" value="Galactose-binding domain-like"/>
    <property type="match status" value="1"/>
</dbReference>
<dbReference type="Pfam" id="PF07635">
    <property type="entry name" value="PSCyt1"/>
    <property type="match status" value="1"/>
</dbReference>
<dbReference type="PANTHER" id="PTHR35889:SF3">
    <property type="entry name" value="F-BOX DOMAIN-CONTAINING PROTEIN"/>
    <property type="match status" value="1"/>
</dbReference>
<evidence type="ECO:0000313" key="7">
    <source>
        <dbReference type="Proteomes" id="UP000094828"/>
    </source>
</evidence>
<dbReference type="InterPro" id="IPR011444">
    <property type="entry name" value="DUF1549"/>
</dbReference>
<sequence>MPAEFIHPMSHHPVRKTVTLLMPGNGVPPVRGLSWVCLALTVWLCCASTSAFAEVDFAHQIVPMLRKHCIECHSGTKISGGLSLNDQASFLQGSENGRIVDFAQPDQSLMLHVVTTDDADVRMPPKGPGLTKEEAALLRQWIKEKAPWEPGFAFTKPAYEPPLKPRKVELPPIVNGRAHPIDRLVDAAFDSRQIERPAAISDGEFLRRASLDLIGLLPTPEEYAAFMADHHPDKRTRLIQSLLNRDVDYTEHWLSFWNDLLRNDYSGTGFITGGRKQISRWLYESLLNNLPYDQLASELIAPPSVESRGYIDGITWRGTVSAGQTVEIQFAQSVGQSFLGINLKCASCHDSFVDRWKLDEAYGLAAIYSTRPLEIHRCDKPTGRMAKAYWPFPELGQVDPAAPRDERLKQLASLMTHPENGRFTRTIVNRLWHRLMGRGIVHPLDAMQSEPENADLLDYLANHLQEHQYDLKQTLEFIATSEIYQAKTESVAEESLQASFRGPRARRLSAEQFVDAVWQLTGTAPRKPDANVVRGKLDPALLEATAQAMSAEWIWGDSALDGKSPPANETLAFRTTIDLLEMPHKAAVIISCDNEYTMYLNGKKLGEGKNWEILGGYSLTSALKTNQPNELLVVGKNAGAGNNPAGLFVEVQIVQKDGRLKHFGSSPAWEWSRNLPDAKGKYAEQPTDWKPAVKVPALDVWTQRTLQPAINRLVELNFDHDHMVRSSLVKSDFLMRSLGRPNRDQIVSMRPNELTTLEAIDLSNGETLATALDQGAKSLLEKDFATTPELVNWVYCYALSRPPTETELATTVAALGDEPTRENVADLLWAILMQPEFFYVN</sequence>